<evidence type="ECO:0000259" key="3">
    <source>
        <dbReference type="Pfam" id="PF13359"/>
    </source>
</evidence>
<comment type="cofactor">
    <cofactor evidence="1">
        <name>a divalent metal cation</name>
        <dbReference type="ChEBI" id="CHEBI:60240"/>
    </cofactor>
</comment>
<protein>
    <submittedName>
        <fullName evidence="6">Protein ANTAGONIST OF LIKE HETEROCHROMATIN PROTEIN 1</fullName>
    </submittedName>
</protein>
<dbReference type="GeneID" id="105262438"/>
<reference evidence="6" key="2">
    <citation type="submission" date="2025-04" db="UniProtKB">
        <authorList>
            <consortium name="RefSeq"/>
        </authorList>
    </citation>
    <scope>IDENTIFICATION</scope>
    <source>
        <strain evidence="6">Aabys</strain>
    </source>
</reference>
<gene>
    <name evidence="4" type="primary">105262438</name>
    <name evidence="6" type="synonym">LOC105262438</name>
</gene>
<keyword evidence="5" id="KW-1185">Reference proteome</keyword>
<dbReference type="GO" id="GO:0046872">
    <property type="term" value="F:metal ion binding"/>
    <property type="evidence" value="ECO:0007669"/>
    <property type="project" value="UniProtKB-KW"/>
</dbReference>
<evidence type="ECO:0000256" key="1">
    <source>
        <dbReference type="ARBA" id="ARBA00001968"/>
    </source>
</evidence>
<dbReference type="InterPro" id="IPR027806">
    <property type="entry name" value="HARBI1_dom"/>
</dbReference>
<dbReference type="RefSeq" id="XP_011295772.1">
    <property type="nucleotide sequence ID" value="XM_011297470.2"/>
</dbReference>
<dbReference type="Pfam" id="PF13359">
    <property type="entry name" value="DDE_Tnp_4"/>
    <property type="match status" value="1"/>
</dbReference>
<dbReference type="KEGG" id="mde:105262438"/>
<evidence type="ECO:0000313" key="5">
    <source>
        <dbReference type="Proteomes" id="UP001652621"/>
    </source>
</evidence>
<dbReference type="Proteomes" id="UP001652621">
    <property type="component" value="Unplaced"/>
</dbReference>
<evidence type="ECO:0000313" key="6">
    <source>
        <dbReference type="RefSeq" id="XP_011295772.1"/>
    </source>
</evidence>
<dbReference type="EnsemblMetazoa" id="MDOA016844-RA">
    <property type="protein sequence ID" value="MDOA016844-PA"/>
    <property type="gene ID" value="MDOA016844"/>
</dbReference>
<keyword evidence="2" id="KW-0479">Metal-binding</keyword>
<dbReference type="AlphaFoldDB" id="A0A1I8NL05"/>
<dbReference type="OrthoDB" id="6581217at2759"/>
<organism evidence="4">
    <name type="scientific">Musca domestica</name>
    <name type="common">House fly</name>
    <dbReference type="NCBI Taxonomy" id="7370"/>
    <lineage>
        <taxon>Eukaryota</taxon>
        <taxon>Metazoa</taxon>
        <taxon>Ecdysozoa</taxon>
        <taxon>Arthropoda</taxon>
        <taxon>Hexapoda</taxon>
        <taxon>Insecta</taxon>
        <taxon>Pterygota</taxon>
        <taxon>Neoptera</taxon>
        <taxon>Endopterygota</taxon>
        <taxon>Diptera</taxon>
        <taxon>Brachycera</taxon>
        <taxon>Muscomorpha</taxon>
        <taxon>Muscoidea</taxon>
        <taxon>Muscidae</taxon>
        <taxon>Musca</taxon>
    </lineage>
</organism>
<evidence type="ECO:0000313" key="4">
    <source>
        <dbReference type="EnsemblMetazoa" id="MDOA016844-PA"/>
    </source>
</evidence>
<sequence>MQYYNKVKNTNILVRYDYMEKFMELFKIYLAFVNFIDVVCPNTSRQLWTREEFSQTERDMHSLFNQIFELIKQRNNREFRKFTRLNITTFEHLLRLLKKKLLKYSQRKPIPPQCRLLITIIYLAFDTPKPLLSMAFRLGMSTLRKIISETCECIAKELSGYFIVNMDDEGYYDQSDAYMEATGLPNCVGSFDAIQFVTERKTRDPIVLMGSCNTRYQLVNVDVGLIHEIGEKDNVFKKILEDDLQSLPEDMQLLDASTGMMLTAYMITPSTFPLLKHTMRPYPGVALSEDKLHFNERLKKCSNLLDNSYGVLLHKWRVLQNKFTCLPDTACHIVKACVILHNFAIDHDKSYFFKELVDHYDEDTQVFKKGVWRETISLPKSKIYENFQCNSGNEGFLNRDLLKDYLYRENM</sequence>
<dbReference type="VEuPathDB" id="VectorBase:MDOA016844"/>
<feature type="domain" description="DDE Tnp4" evidence="3">
    <location>
        <begin position="262"/>
        <end position="342"/>
    </location>
</feature>
<evidence type="ECO:0000256" key="2">
    <source>
        <dbReference type="ARBA" id="ARBA00022723"/>
    </source>
</evidence>
<reference evidence="4" key="1">
    <citation type="submission" date="2020-05" db="UniProtKB">
        <authorList>
            <consortium name="EnsemblMetazoa"/>
        </authorList>
    </citation>
    <scope>IDENTIFICATION</scope>
    <source>
        <strain evidence="4">Aabys</strain>
    </source>
</reference>
<name>A0A1I8NL05_MUSDO</name>
<accession>A0A1I8NL05</accession>
<proteinExistence type="predicted"/>
<dbReference type="VEuPathDB" id="VectorBase:MDOMA2_001804"/>
<dbReference type="STRING" id="7370.A0A1I8NL05"/>